<evidence type="ECO:0000313" key="1">
    <source>
        <dbReference type="EMBL" id="BAU28789.1"/>
    </source>
</evidence>
<gene>
    <name evidence="1" type="ORF">CB4_02966</name>
</gene>
<evidence type="ECO:0000313" key="2">
    <source>
        <dbReference type="Proteomes" id="UP000217696"/>
    </source>
</evidence>
<keyword evidence="2" id="KW-1185">Reference proteome</keyword>
<reference evidence="1 2" key="1">
    <citation type="submission" date="2015-12" db="EMBL/GenBank/DDBJ databases">
        <title>Genome sequence of Aneurinibacillus soli.</title>
        <authorList>
            <person name="Lee J.S."/>
            <person name="Lee K.C."/>
            <person name="Kim K.K."/>
            <person name="Lee B.W."/>
        </authorList>
    </citation>
    <scope>NUCLEOTIDE SEQUENCE [LARGE SCALE GENOMIC DNA]</scope>
    <source>
        <strain evidence="1 2">CB4</strain>
    </source>
</reference>
<dbReference type="Proteomes" id="UP000217696">
    <property type="component" value="Chromosome"/>
</dbReference>
<protein>
    <submittedName>
        <fullName evidence="1">Uncharacterized protein</fullName>
    </submittedName>
</protein>
<name>A0A0U5AYE5_9BACL</name>
<dbReference type="AlphaFoldDB" id="A0A0U5AYE5"/>
<dbReference type="KEGG" id="asoc:CB4_02966"/>
<proteinExistence type="predicted"/>
<organism evidence="1 2">
    <name type="scientific">Aneurinibacillus soli</name>
    <dbReference type="NCBI Taxonomy" id="1500254"/>
    <lineage>
        <taxon>Bacteria</taxon>
        <taxon>Bacillati</taxon>
        <taxon>Bacillota</taxon>
        <taxon>Bacilli</taxon>
        <taxon>Bacillales</taxon>
        <taxon>Paenibacillaceae</taxon>
        <taxon>Aneurinibacillus group</taxon>
        <taxon>Aneurinibacillus</taxon>
    </lineage>
</organism>
<dbReference type="RefSeq" id="WP_096466500.1">
    <property type="nucleotide sequence ID" value="NZ_AP017312.1"/>
</dbReference>
<accession>A0A0U5AYE5</accession>
<sequence>MKNLSFFAGALLISLSIIGGSYIIRTSPVPQPQPAIQPTSLPNADTKAVLTLPEAAAFLNLQEDQLRIMVETEEKWIKESKDAFPDIIPFFKIREEFFFSRTALEKWAEQSANEHRRYNRDEDVVK</sequence>
<dbReference type="OrthoDB" id="2942251at2"/>
<dbReference type="EMBL" id="AP017312">
    <property type="protein sequence ID" value="BAU28789.1"/>
    <property type="molecule type" value="Genomic_DNA"/>
</dbReference>